<feature type="compositionally biased region" description="Basic and acidic residues" evidence="1">
    <location>
        <begin position="1"/>
        <end position="13"/>
    </location>
</feature>
<proteinExistence type="predicted"/>
<organism evidence="2 3">
    <name type="scientific">Ophiocordyceps polyrhachis-furcata BCC 54312</name>
    <dbReference type="NCBI Taxonomy" id="1330021"/>
    <lineage>
        <taxon>Eukaryota</taxon>
        <taxon>Fungi</taxon>
        <taxon>Dikarya</taxon>
        <taxon>Ascomycota</taxon>
        <taxon>Pezizomycotina</taxon>
        <taxon>Sordariomycetes</taxon>
        <taxon>Hypocreomycetidae</taxon>
        <taxon>Hypocreales</taxon>
        <taxon>Ophiocordycipitaceae</taxon>
        <taxon>Ophiocordyceps</taxon>
    </lineage>
</organism>
<feature type="compositionally biased region" description="Polar residues" evidence="1">
    <location>
        <begin position="566"/>
        <end position="577"/>
    </location>
</feature>
<feature type="compositionally biased region" description="Acidic residues" evidence="1">
    <location>
        <begin position="494"/>
        <end position="514"/>
    </location>
</feature>
<feature type="compositionally biased region" description="Low complexity" evidence="1">
    <location>
        <begin position="547"/>
        <end position="565"/>
    </location>
</feature>
<reference evidence="2 3" key="1">
    <citation type="journal article" date="2015" name="BMC Genomics">
        <title>Insights from the genome of Ophiocordyceps polyrhachis-furcata to pathogenicity and host specificity in insect fungi.</title>
        <authorList>
            <person name="Wichadakul D."/>
            <person name="Kobmoo N."/>
            <person name="Ingsriswang S."/>
            <person name="Tangphatsornruang S."/>
            <person name="Chantasingh D."/>
            <person name="Luangsa-ard J.J."/>
            <person name="Eurwilaichitr L."/>
        </authorList>
    </citation>
    <scope>NUCLEOTIDE SEQUENCE [LARGE SCALE GENOMIC DNA]</scope>
    <source>
        <strain evidence="2 3">BCC 54312</strain>
    </source>
</reference>
<dbReference type="Proteomes" id="UP000253664">
    <property type="component" value="Unassembled WGS sequence"/>
</dbReference>
<keyword evidence="3" id="KW-1185">Reference proteome</keyword>
<evidence type="ECO:0000313" key="2">
    <source>
        <dbReference type="EMBL" id="RCI17417.1"/>
    </source>
</evidence>
<dbReference type="OrthoDB" id="3439669at2759"/>
<dbReference type="EMBL" id="LKCN02000001">
    <property type="protein sequence ID" value="RCI17417.1"/>
    <property type="molecule type" value="Genomic_DNA"/>
</dbReference>
<feature type="compositionally biased region" description="Acidic residues" evidence="1">
    <location>
        <begin position="612"/>
        <end position="630"/>
    </location>
</feature>
<dbReference type="AlphaFoldDB" id="A0A367LSP9"/>
<feature type="region of interest" description="Disordered" evidence="1">
    <location>
        <begin position="460"/>
        <end position="655"/>
    </location>
</feature>
<gene>
    <name evidence="2" type="ORF">L249_3304</name>
</gene>
<name>A0A367LSP9_9HYPO</name>
<comment type="caution">
    <text evidence="2">The sequence shown here is derived from an EMBL/GenBank/DDBJ whole genome shotgun (WGS) entry which is preliminary data.</text>
</comment>
<accession>A0A367LSP9</accession>
<sequence>MDDSDLGHQRLNADAEIPSDLEEEYGDRDDSSDDSNDDEEDQMSISDPDDFIQDRSQPARLIAIREARDNLRDQLRRNTIRKLENTIRVLEERKHARLHTKVVWPKILNLWKEQERKAIFDLFAHLEINSYEDIYMLSIKEGNMNAEKTHPDLRLHQDWPFNEAEEDQFMMTGCRSLPLEVQAKTLFHCFSFSKTLHAVSRLPITEPDMADFPRNKQGKITYFRRFHFGSESVCHRPDTLLAPLLVNKNWHFWGCHFFYGNNTFAFSSLGEFERFATGIGGSKIKLLTSLELLWTGCQFLTNPPSQRGRFTSRRTDSLKWLPLCVRLESLTIWVQESDRMYQRRRHETSSVIGFMNKLTLAQPNKRARRSLRCLQGIDYVYCLRGLKEIKVFDYDKTPMKVAIADQSFQEDLENSVLRKKERTAYSQSKLMNLTPLVSGWEPDGQVWQCLDMLQYEGRQSRTRRSSFDMDSPSLHDDESDSDNESWDSQNESSDTGDGDEDTICGDGTSDSDDESSGRPGGGHFGIRETIDLTMDDDEENQGPNVRSAGCQSSSSGSPSLFVSNSNDPPSIKSPSVKQESRGASGLPGGSPDGSSESSLFVCQSSDDRQSQPDDEVTIDLTGDSDAEANDESMVRKRSSDEETGSVTPKRLRQEE</sequence>
<dbReference type="STRING" id="1330021.A0A367LSP9"/>
<feature type="compositionally biased region" description="Acidic residues" evidence="1">
    <location>
        <begin position="17"/>
        <end position="51"/>
    </location>
</feature>
<evidence type="ECO:0000256" key="1">
    <source>
        <dbReference type="SAM" id="MobiDB-lite"/>
    </source>
</evidence>
<protein>
    <submittedName>
        <fullName evidence="2">Uncharacterized protein</fullName>
    </submittedName>
</protein>
<evidence type="ECO:0000313" key="3">
    <source>
        <dbReference type="Proteomes" id="UP000253664"/>
    </source>
</evidence>
<feature type="region of interest" description="Disordered" evidence="1">
    <location>
        <begin position="1"/>
        <end position="52"/>
    </location>
</feature>